<comment type="cofactor">
    <cofactor evidence="1">
        <name>Fe(2+)</name>
        <dbReference type="ChEBI" id="CHEBI:29033"/>
    </cofactor>
</comment>
<reference evidence="2 3" key="1">
    <citation type="submission" date="2019-03" db="EMBL/GenBank/DDBJ databases">
        <title>Genomic Encyclopedia of Archaeal and Bacterial Type Strains, Phase II (KMG-II): from individual species to whole genera.</title>
        <authorList>
            <person name="Goeker M."/>
        </authorList>
    </citation>
    <scope>NUCLEOTIDE SEQUENCE [LARGE SCALE GENOMIC DNA]</scope>
    <source>
        <strain evidence="2 3">DSM 25687</strain>
    </source>
</reference>
<protein>
    <recommendedName>
        <fullName evidence="1">Probable beta-carotene 15,15'-dioxygenase</fullName>
        <ecNumber evidence="1">1.13.11.63</ecNumber>
    </recommendedName>
</protein>
<dbReference type="GO" id="GO:0016121">
    <property type="term" value="P:carotene catabolic process"/>
    <property type="evidence" value="ECO:0007669"/>
    <property type="project" value="UniProtKB-UniRule"/>
</dbReference>
<evidence type="ECO:0000313" key="2">
    <source>
        <dbReference type="EMBL" id="TDP61958.1"/>
    </source>
</evidence>
<dbReference type="EC" id="1.13.11.63" evidence="1"/>
<keyword evidence="1" id="KW-0812">Transmembrane</keyword>
<dbReference type="RefSeq" id="WP_133531472.1">
    <property type="nucleotide sequence ID" value="NZ_SNXR01000001.1"/>
</dbReference>
<feature type="transmembrane region" description="Helical" evidence="1">
    <location>
        <begin position="243"/>
        <end position="261"/>
    </location>
</feature>
<evidence type="ECO:0000256" key="1">
    <source>
        <dbReference type="HAMAP-Rule" id="MF_02093"/>
    </source>
</evidence>
<dbReference type="Pfam" id="PF15461">
    <property type="entry name" value="BCD"/>
    <property type="match status" value="1"/>
</dbReference>
<feature type="transmembrane region" description="Helical" evidence="1">
    <location>
        <begin position="27"/>
        <end position="47"/>
    </location>
</feature>
<name>A0A4V3CSU2_9FLAO</name>
<dbReference type="EMBL" id="SNXR01000001">
    <property type="protein sequence ID" value="TDP61958.1"/>
    <property type="molecule type" value="Genomic_DNA"/>
</dbReference>
<keyword evidence="2" id="KW-0503">Monooxygenase</keyword>
<accession>A0A4V3CSU2</accession>
<comment type="caution">
    <text evidence="2">The sequence shown here is derived from an EMBL/GenBank/DDBJ whole genome shotgun (WGS) entry which is preliminary data.</text>
</comment>
<keyword evidence="1" id="KW-0472">Membrane</keyword>
<comment type="function">
    <text evidence="1">Catalyzes the cleavage of beta-carotene at its central double bond (15,15') to yield two molecules of all-trans-retinal.</text>
</comment>
<gene>
    <name evidence="2" type="ORF">BC748_0071</name>
</gene>
<proteinExistence type="inferred from homology"/>
<keyword evidence="1" id="KW-1003">Cell membrane</keyword>
<dbReference type="GO" id="GO:0004497">
    <property type="term" value="F:monooxygenase activity"/>
    <property type="evidence" value="ECO:0007669"/>
    <property type="project" value="UniProtKB-KW"/>
</dbReference>
<comment type="catalytic activity">
    <reaction evidence="1">
        <text>all-trans-beta-carotene + O2 = 2 all-trans-retinal</text>
        <dbReference type="Rhea" id="RHEA:32887"/>
        <dbReference type="ChEBI" id="CHEBI:15379"/>
        <dbReference type="ChEBI" id="CHEBI:17579"/>
        <dbReference type="ChEBI" id="CHEBI:17898"/>
        <dbReference type="EC" id="1.13.11.63"/>
    </reaction>
</comment>
<keyword evidence="3" id="KW-1185">Reference proteome</keyword>
<dbReference type="GO" id="GO:0005886">
    <property type="term" value="C:plasma membrane"/>
    <property type="evidence" value="ECO:0007669"/>
    <property type="project" value="UniProtKB-SubCell"/>
</dbReference>
<keyword evidence="1" id="KW-0223">Dioxygenase</keyword>
<dbReference type="GO" id="GO:0010436">
    <property type="term" value="F:carotenoid dioxygenase activity"/>
    <property type="evidence" value="ECO:0007669"/>
    <property type="project" value="UniProtKB-UniRule"/>
</dbReference>
<evidence type="ECO:0000313" key="3">
    <source>
        <dbReference type="Proteomes" id="UP000295260"/>
    </source>
</evidence>
<dbReference type="AlphaFoldDB" id="A0A4V3CSU2"/>
<keyword evidence="1" id="KW-0479">Metal-binding</keyword>
<organism evidence="2 3">
    <name type="scientific">Flavobacterium dankookense</name>
    <dbReference type="NCBI Taxonomy" id="706186"/>
    <lineage>
        <taxon>Bacteria</taxon>
        <taxon>Pseudomonadati</taxon>
        <taxon>Bacteroidota</taxon>
        <taxon>Flavobacteriia</taxon>
        <taxon>Flavobacteriales</taxon>
        <taxon>Flavobacteriaceae</taxon>
        <taxon>Flavobacterium</taxon>
    </lineage>
</organism>
<dbReference type="Proteomes" id="UP000295260">
    <property type="component" value="Unassembled WGS sequence"/>
</dbReference>
<keyword evidence="1" id="KW-0560">Oxidoreductase</keyword>
<dbReference type="OrthoDB" id="945227at2"/>
<feature type="transmembrane region" description="Helical" evidence="1">
    <location>
        <begin position="68"/>
        <end position="96"/>
    </location>
</feature>
<keyword evidence="1" id="KW-0408">Iron</keyword>
<comment type="similarity">
    <text evidence="1">Belongs to the Brp/Blh beta-carotene diooxygenase family.</text>
</comment>
<comment type="caution">
    <text evidence="1">Lacks conserved residue(s) required for the propagation of feature annotation.</text>
</comment>
<dbReference type="NCBIfam" id="TIGR03753">
    <property type="entry name" value="blh_monoox"/>
    <property type="match status" value="1"/>
</dbReference>
<keyword evidence="1" id="KW-1133">Transmembrane helix</keyword>
<comment type="subcellular location">
    <subcellularLocation>
        <location evidence="1">Cell membrane</location>
        <topology evidence="1">Multi-pass membrane protein</topology>
    </subcellularLocation>
</comment>
<feature type="transmembrane region" description="Helical" evidence="1">
    <location>
        <begin position="267"/>
        <end position="290"/>
    </location>
</feature>
<dbReference type="HAMAP" id="MF_02093">
    <property type="entry name" value="Beta_carotene_diox"/>
    <property type="match status" value="1"/>
</dbReference>
<feature type="transmembrane region" description="Helical" evidence="1">
    <location>
        <begin position="116"/>
        <end position="133"/>
    </location>
</feature>
<feature type="transmembrane region" description="Helical" evidence="1">
    <location>
        <begin position="154"/>
        <end position="173"/>
    </location>
</feature>
<dbReference type="GO" id="GO:0005506">
    <property type="term" value="F:iron ion binding"/>
    <property type="evidence" value="ECO:0007669"/>
    <property type="project" value="UniProtKB-UniRule"/>
</dbReference>
<dbReference type="GO" id="GO:0003834">
    <property type="term" value="F:beta-carotene 15,15'-dioxygenase activity"/>
    <property type="evidence" value="ECO:0007669"/>
    <property type="project" value="UniProtKB-EC"/>
</dbReference>
<feature type="transmembrane region" description="Helical" evidence="1">
    <location>
        <begin position="188"/>
        <end position="213"/>
    </location>
</feature>
<dbReference type="InterPro" id="IPR022270">
    <property type="entry name" value="Blh_diox"/>
</dbReference>
<sequence length="296" mass="33927">MKNHSISIITSFLGLWLTSFLQEENQIIVGIILILTFGIVHGANDIAIINKINTDNKTLNSSKMIFNYVLTVIISAILFFYIPLITLILFITASGYHFGEQHWSSMISNETSKIKSAFQLTYGLFVLLLLFYFNSTEVIIIVESITSHKLNSNVIEYAFYVLLVLLALNWIYLYANDKIFKSNAIAELLYLIVLSILFKVSSLIWGFAIYFIVWHSVPSLVDQIKFLYGGFTMKKLLRYIKTALLYWIISLVSLAIFYSLFHSTKLFEALLFSFLAAVTFPHTIVILNMFKIKKAE</sequence>
<feature type="transmembrane region" description="Helical" evidence="1">
    <location>
        <begin position="5"/>
        <end position="21"/>
    </location>
</feature>